<dbReference type="RefSeq" id="WP_128197734.1">
    <property type="nucleotide sequence ID" value="NZ_SACJ01000017.1"/>
</dbReference>
<dbReference type="Proteomes" id="UP000285211">
    <property type="component" value="Unassembled WGS sequence"/>
</dbReference>
<dbReference type="EMBL" id="SACJ01000017">
    <property type="protein sequence ID" value="RVT71194.1"/>
    <property type="molecule type" value="Genomic_DNA"/>
</dbReference>
<comment type="caution">
    <text evidence="1">The sequence shown here is derived from an EMBL/GenBank/DDBJ whole genome shotgun (WGS) entry which is preliminary data.</text>
</comment>
<dbReference type="OrthoDB" id="1355828at2"/>
<sequence length="81" mass="9657">METKKILTRENIPTNELQTIVNIGYKGITLQYNEEYYLDYIVEENTGMINYDAQEKNYTKNQMEQNLRALKNAYLIAKRPF</sequence>
<organism evidence="1 2">
    <name type="scientific">Flavobacterium sufflavum</name>
    <dbReference type="NCBI Taxonomy" id="1921138"/>
    <lineage>
        <taxon>Bacteria</taxon>
        <taxon>Pseudomonadati</taxon>
        <taxon>Bacteroidota</taxon>
        <taxon>Flavobacteriia</taxon>
        <taxon>Flavobacteriales</taxon>
        <taxon>Flavobacteriaceae</taxon>
        <taxon>Flavobacterium</taxon>
    </lineage>
</organism>
<accession>A0A3S2X876</accession>
<name>A0A3S2X876_9FLAO</name>
<dbReference type="AlphaFoldDB" id="A0A3S2X876"/>
<reference evidence="1 2" key="1">
    <citation type="submission" date="2019-01" db="EMBL/GenBank/DDBJ databases">
        <authorList>
            <person name="Chen W.-M."/>
        </authorList>
    </citation>
    <scope>NUCLEOTIDE SEQUENCE [LARGE SCALE GENOMIC DNA]</scope>
    <source>
        <strain evidence="1 2">BBQ-12</strain>
    </source>
</reference>
<proteinExistence type="predicted"/>
<evidence type="ECO:0000313" key="2">
    <source>
        <dbReference type="Proteomes" id="UP000285211"/>
    </source>
</evidence>
<keyword evidence="2" id="KW-1185">Reference proteome</keyword>
<gene>
    <name evidence="1" type="ORF">EOD40_17440</name>
</gene>
<evidence type="ECO:0000313" key="1">
    <source>
        <dbReference type="EMBL" id="RVT71194.1"/>
    </source>
</evidence>
<protein>
    <submittedName>
        <fullName evidence="1">Uncharacterized protein</fullName>
    </submittedName>
</protein>